<feature type="region of interest" description="Disordered" evidence="10">
    <location>
        <begin position="43"/>
        <end position="65"/>
    </location>
</feature>
<evidence type="ECO:0000256" key="9">
    <source>
        <dbReference type="HAMAP-Rule" id="MF_00236"/>
    </source>
</evidence>
<dbReference type="Gene3D" id="1.20.5.3310">
    <property type="match status" value="1"/>
</dbReference>
<sequence>MLPNFGPVELILILVIVTMLFGVGKLPEVFGAVGKGIREFRRQSSLEDEKQKDDNTAAGETHEAS</sequence>
<dbReference type="PANTHER" id="PTHR42982">
    <property type="entry name" value="SEC-INDEPENDENT PROTEIN TRANSLOCASE PROTEIN TATA"/>
    <property type="match status" value="1"/>
</dbReference>
<gene>
    <name evidence="9 11" type="primary">tatA</name>
    <name evidence="11" type="ORF">FKZ61_01400</name>
</gene>
<comment type="subunit">
    <text evidence="9">Forms a complex with TatC.</text>
</comment>
<dbReference type="GO" id="GO:0043953">
    <property type="term" value="P:protein transport by the Tat complex"/>
    <property type="evidence" value="ECO:0007669"/>
    <property type="project" value="UniProtKB-UniRule"/>
</dbReference>
<dbReference type="FunCoup" id="A0A540VLC1">
    <property type="interactions" value="62"/>
</dbReference>
<comment type="function">
    <text evidence="9">Part of the twin-arginine translocation (Tat) system that transports large folded proteins containing a characteristic twin-arginine motif in their signal peptide across membranes. TatA could form the protein-conducting channel of the Tat system.</text>
</comment>
<feature type="transmembrane region" description="Helical" evidence="9">
    <location>
        <begin position="12"/>
        <end position="33"/>
    </location>
</feature>
<dbReference type="OrthoDB" id="166933at2"/>
<accession>A0A540VLC1</accession>
<comment type="subcellular location">
    <subcellularLocation>
        <location evidence="1 9">Cell membrane</location>
        <topology evidence="1 9">Single-pass membrane protein</topology>
    </subcellularLocation>
</comment>
<dbReference type="PANTHER" id="PTHR42982:SF1">
    <property type="entry name" value="SEC-INDEPENDENT PROTEIN TRANSLOCASE PROTEIN TATA"/>
    <property type="match status" value="1"/>
</dbReference>
<keyword evidence="4 9" id="KW-0812">Transmembrane</keyword>
<organism evidence="11 12">
    <name type="scientific">Litorilinea aerophila</name>
    <dbReference type="NCBI Taxonomy" id="1204385"/>
    <lineage>
        <taxon>Bacteria</taxon>
        <taxon>Bacillati</taxon>
        <taxon>Chloroflexota</taxon>
        <taxon>Caldilineae</taxon>
        <taxon>Caldilineales</taxon>
        <taxon>Caldilineaceae</taxon>
        <taxon>Litorilinea</taxon>
    </lineage>
</organism>
<keyword evidence="3 9" id="KW-1003">Cell membrane</keyword>
<dbReference type="RefSeq" id="WP_141608287.1">
    <property type="nucleotide sequence ID" value="NZ_VIGC02000002.1"/>
</dbReference>
<keyword evidence="12" id="KW-1185">Reference proteome</keyword>
<dbReference type="NCBIfam" id="TIGR01411">
    <property type="entry name" value="tatAE"/>
    <property type="match status" value="1"/>
</dbReference>
<protein>
    <recommendedName>
        <fullName evidence="9">Sec-independent protein translocase protein TatA</fullName>
    </recommendedName>
</protein>
<dbReference type="Proteomes" id="UP000317371">
    <property type="component" value="Unassembled WGS sequence"/>
</dbReference>
<dbReference type="GO" id="GO:0008320">
    <property type="term" value="F:protein transmembrane transporter activity"/>
    <property type="evidence" value="ECO:0007669"/>
    <property type="project" value="UniProtKB-UniRule"/>
</dbReference>
<dbReference type="InterPro" id="IPR003369">
    <property type="entry name" value="TatA/B/E"/>
</dbReference>
<proteinExistence type="inferred from homology"/>
<keyword evidence="8 9" id="KW-0472">Membrane</keyword>
<keyword evidence="2 9" id="KW-0813">Transport</keyword>
<dbReference type="AlphaFoldDB" id="A0A540VLC1"/>
<evidence type="ECO:0000256" key="7">
    <source>
        <dbReference type="ARBA" id="ARBA00023010"/>
    </source>
</evidence>
<evidence type="ECO:0000313" key="12">
    <source>
        <dbReference type="Proteomes" id="UP000317371"/>
    </source>
</evidence>
<evidence type="ECO:0000256" key="1">
    <source>
        <dbReference type="ARBA" id="ARBA00004162"/>
    </source>
</evidence>
<evidence type="ECO:0000256" key="3">
    <source>
        <dbReference type="ARBA" id="ARBA00022475"/>
    </source>
</evidence>
<evidence type="ECO:0000256" key="6">
    <source>
        <dbReference type="ARBA" id="ARBA00022989"/>
    </source>
</evidence>
<keyword evidence="6 9" id="KW-1133">Transmembrane helix</keyword>
<evidence type="ECO:0000256" key="5">
    <source>
        <dbReference type="ARBA" id="ARBA00022927"/>
    </source>
</evidence>
<keyword evidence="7 9" id="KW-0811">Translocation</keyword>
<evidence type="ECO:0000256" key="2">
    <source>
        <dbReference type="ARBA" id="ARBA00022448"/>
    </source>
</evidence>
<dbReference type="EMBL" id="VIGC01000002">
    <property type="protein sequence ID" value="TQE97560.1"/>
    <property type="molecule type" value="Genomic_DNA"/>
</dbReference>
<evidence type="ECO:0000256" key="10">
    <source>
        <dbReference type="SAM" id="MobiDB-lite"/>
    </source>
</evidence>
<evidence type="ECO:0000256" key="8">
    <source>
        <dbReference type="ARBA" id="ARBA00023136"/>
    </source>
</evidence>
<reference evidence="11 12" key="1">
    <citation type="submission" date="2019-06" db="EMBL/GenBank/DDBJ databases">
        <title>Genome sequence of Litorilinea aerophila BAA-2444.</title>
        <authorList>
            <person name="Maclea K.S."/>
            <person name="Maurais E.G."/>
            <person name="Iannazzi L.C."/>
        </authorList>
    </citation>
    <scope>NUCLEOTIDE SEQUENCE [LARGE SCALE GENOMIC DNA]</scope>
    <source>
        <strain evidence="11 12">ATCC BAA-2444</strain>
    </source>
</reference>
<name>A0A540VLC1_9CHLR</name>
<comment type="similarity">
    <text evidence="9">Belongs to the TatA/E family.</text>
</comment>
<keyword evidence="5 9" id="KW-0653">Protein transport</keyword>
<dbReference type="InterPro" id="IPR006312">
    <property type="entry name" value="TatA/E"/>
</dbReference>
<evidence type="ECO:0000256" key="4">
    <source>
        <dbReference type="ARBA" id="ARBA00022692"/>
    </source>
</evidence>
<evidence type="ECO:0000313" key="11">
    <source>
        <dbReference type="EMBL" id="TQE97560.1"/>
    </source>
</evidence>
<dbReference type="Pfam" id="PF02416">
    <property type="entry name" value="TatA_B_E"/>
    <property type="match status" value="1"/>
</dbReference>
<dbReference type="GO" id="GO:0033281">
    <property type="term" value="C:TAT protein transport complex"/>
    <property type="evidence" value="ECO:0007669"/>
    <property type="project" value="UniProtKB-UniRule"/>
</dbReference>
<dbReference type="HAMAP" id="MF_00236">
    <property type="entry name" value="TatA_E"/>
    <property type="match status" value="1"/>
</dbReference>
<comment type="caution">
    <text evidence="11">The sequence shown here is derived from an EMBL/GenBank/DDBJ whole genome shotgun (WGS) entry which is preliminary data.</text>
</comment>
<dbReference type="InParanoid" id="A0A540VLC1"/>